<protein>
    <submittedName>
        <fullName evidence="2">Uncharacterized protein</fullName>
    </submittedName>
</protein>
<proteinExistence type="predicted"/>
<dbReference type="AlphaFoldDB" id="A0A8T0TBY0"/>
<organism evidence="2 3">
    <name type="scientific">Panicum virgatum</name>
    <name type="common">Blackwell switchgrass</name>
    <dbReference type="NCBI Taxonomy" id="38727"/>
    <lineage>
        <taxon>Eukaryota</taxon>
        <taxon>Viridiplantae</taxon>
        <taxon>Streptophyta</taxon>
        <taxon>Embryophyta</taxon>
        <taxon>Tracheophyta</taxon>
        <taxon>Spermatophyta</taxon>
        <taxon>Magnoliopsida</taxon>
        <taxon>Liliopsida</taxon>
        <taxon>Poales</taxon>
        <taxon>Poaceae</taxon>
        <taxon>PACMAD clade</taxon>
        <taxon>Panicoideae</taxon>
        <taxon>Panicodae</taxon>
        <taxon>Paniceae</taxon>
        <taxon>Panicinae</taxon>
        <taxon>Panicum</taxon>
        <taxon>Panicum sect. Hiantes</taxon>
    </lineage>
</organism>
<reference evidence="2" key="1">
    <citation type="submission" date="2020-05" db="EMBL/GenBank/DDBJ databases">
        <title>WGS assembly of Panicum virgatum.</title>
        <authorList>
            <person name="Lovell J.T."/>
            <person name="Jenkins J."/>
            <person name="Shu S."/>
            <person name="Juenger T.E."/>
            <person name="Schmutz J."/>
        </authorList>
    </citation>
    <scope>NUCLEOTIDE SEQUENCE</scope>
    <source>
        <strain evidence="2">AP13</strain>
    </source>
</reference>
<keyword evidence="3" id="KW-1185">Reference proteome</keyword>
<sequence>MSPPPTPAHPRTHTILRGSNPTPPTPSSTILSFFSPPLLFLLTAAARRRARALAAAHPHPSCRSPTPASAARLCRSPAPAEPAAAAALAPSGAAPGRSALQIRPLEIHAPVRRAEASTDAPNPRDLGPVASTWRGHNIAASLRVAGDGFPTHAHATLSLLSPRWLPPPQPHVHASFPRLLPPLLAPSTACCSVPGKPPTDGEGASPAVRQAELPASGEAPC</sequence>
<accession>A0A8T0TBY0</accession>
<feature type="region of interest" description="Disordered" evidence="1">
    <location>
        <begin position="193"/>
        <end position="221"/>
    </location>
</feature>
<feature type="region of interest" description="Disordered" evidence="1">
    <location>
        <begin position="1"/>
        <end position="28"/>
    </location>
</feature>
<dbReference type="EMBL" id="CM029044">
    <property type="protein sequence ID" value="KAG2606735.1"/>
    <property type="molecule type" value="Genomic_DNA"/>
</dbReference>
<evidence type="ECO:0000313" key="3">
    <source>
        <dbReference type="Proteomes" id="UP000823388"/>
    </source>
</evidence>
<name>A0A8T0TBY0_PANVG</name>
<evidence type="ECO:0000256" key="1">
    <source>
        <dbReference type="SAM" id="MobiDB-lite"/>
    </source>
</evidence>
<gene>
    <name evidence="2" type="ORF">PVAP13_4NG214800</name>
</gene>
<evidence type="ECO:0000313" key="2">
    <source>
        <dbReference type="EMBL" id="KAG2606735.1"/>
    </source>
</evidence>
<dbReference type="Proteomes" id="UP000823388">
    <property type="component" value="Chromosome 4N"/>
</dbReference>
<feature type="region of interest" description="Disordered" evidence="1">
    <location>
        <begin position="55"/>
        <end position="75"/>
    </location>
</feature>
<comment type="caution">
    <text evidence="2">The sequence shown here is derived from an EMBL/GenBank/DDBJ whole genome shotgun (WGS) entry which is preliminary data.</text>
</comment>